<dbReference type="Gene3D" id="2.130.10.10">
    <property type="entry name" value="YVTN repeat-like/Quinoprotein amine dehydrogenase"/>
    <property type="match status" value="1"/>
</dbReference>
<dbReference type="GO" id="GO:0042254">
    <property type="term" value="P:ribosome biogenesis"/>
    <property type="evidence" value="ECO:0007669"/>
    <property type="project" value="TreeGrafter"/>
</dbReference>
<feature type="compositionally biased region" description="Acidic residues" evidence="1">
    <location>
        <begin position="13"/>
        <end position="24"/>
    </location>
</feature>
<organism evidence="2 3">
    <name type="scientific">Vittaforma corneae (strain ATCC 50505)</name>
    <name type="common">Microsporidian parasite</name>
    <name type="synonym">Nosema corneum</name>
    <dbReference type="NCBI Taxonomy" id="993615"/>
    <lineage>
        <taxon>Eukaryota</taxon>
        <taxon>Fungi</taxon>
        <taxon>Fungi incertae sedis</taxon>
        <taxon>Microsporidia</taxon>
        <taxon>Nosematidae</taxon>
        <taxon>Vittaforma</taxon>
    </lineage>
</organism>
<dbReference type="HOGENOM" id="CLU_787757_0_0_1"/>
<dbReference type="AlphaFoldDB" id="L2GKH1"/>
<dbReference type="InParanoid" id="L2GKH1"/>
<dbReference type="PANTHER" id="PTHR45903:SF1">
    <property type="entry name" value="GLUTAMATE-RICH WD REPEAT-CONTAINING PROTEIN 1"/>
    <property type="match status" value="1"/>
</dbReference>
<dbReference type="RefSeq" id="XP_007605037.1">
    <property type="nucleotide sequence ID" value="XM_007604975.1"/>
</dbReference>
<evidence type="ECO:0008006" key="4">
    <source>
        <dbReference type="Google" id="ProtNLM"/>
    </source>
</evidence>
<evidence type="ECO:0000256" key="1">
    <source>
        <dbReference type="SAM" id="MobiDB-lite"/>
    </source>
</evidence>
<sequence length="344" mass="38731">MAKRSVQKTREEPIEEIDLSSEDYETYRPTGTEEGELEVDEEAYSLLEYISLEWPSMSLDICKSRIVLGTFPDRDRTEEHDNQIVEVELERTADGSGLSVLEFRTHPADRAFNKVRICNAIFALSDSFLTKFDLECNVVAEVKGFFRFGLHVSDSYVIVGCENGNVEVYSHSLELLGCISSGESPIECVGFDDARSIIATGSLDHRVRIFDLKGELLSTIENDSEVNSLDARNGHVVFGDDNGRVHLVNLETGSREVFEWHCTPISFVRWRDDEVFVTGSDEQVCLWDITLEDEQGLDVPRSLLFVHQGQRCYKDCAFYGSSIAVTSEDGLCVFEPVSFAELSE</sequence>
<dbReference type="SUPFAM" id="SSF50978">
    <property type="entry name" value="WD40 repeat-like"/>
    <property type="match status" value="1"/>
</dbReference>
<dbReference type="InterPro" id="IPR051972">
    <property type="entry name" value="Glutamate-rich_WD_repeat"/>
</dbReference>
<dbReference type="InterPro" id="IPR001680">
    <property type="entry name" value="WD40_rpt"/>
</dbReference>
<reference evidence="3" key="1">
    <citation type="submission" date="2011-05" db="EMBL/GenBank/DDBJ databases">
        <title>The genome sequence of Vittaforma corneae strain ATCC 50505.</title>
        <authorList>
            <consortium name="The Broad Institute Genome Sequencing Platform"/>
            <person name="Cuomo C."/>
            <person name="Didier E."/>
            <person name="Bowers L."/>
            <person name="Young S.K."/>
            <person name="Zeng Q."/>
            <person name="Gargeya S."/>
            <person name="Fitzgerald M."/>
            <person name="Haas B."/>
            <person name="Abouelleil A."/>
            <person name="Alvarado L."/>
            <person name="Arachchi H.M."/>
            <person name="Berlin A."/>
            <person name="Chapman S.B."/>
            <person name="Gearin G."/>
            <person name="Goldberg J."/>
            <person name="Griggs A."/>
            <person name="Gujja S."/>
            <person name="Hansen M."/>
            <person name="Heiman D."/>
            <person name="Howarth C."/>
            <person name="Larimer J."/>
            <person name="Lui A."/>
            <person name="MacDonald P.J.P."/>
            <person name="McCowen C."/>
            <person name="Montmayeur A."/>
            <person name="Murphy C."/>
            <person name="Neiman D."/>
            <person name="Pearson M."/>
            <person name="Priest M."/>
            <person name="Roberts A."/>
            <person name="Saif S."/>
            <person name="Shea T."/>
            <person name="Sisk P."/>
            <person name="Stolte C."/>
            <person name="Sykes S."/>
            <person name="Wortman J."/>
            <person name="Nusbaum C."/>
            <person name="Birren B."/>
        </authorList>
    </citation>
    <scope>NUCLEOTIDE SEQUENCE [LARGE SCALE GENOMIC DNA]</scope>
    <source>
        <strain evidence="3">ATCC 50505</strain>
    </source>
</reference>
<dbReference type="OMA" id="WEYHKYL"/>
<feature type="region of interest" description="Disordered" evidence="1">
    <location>
        <begin position="1"/>
        <end position="33"/>
    </location>
</feature>
<dbReference type="GO" id="GO:0005730">
    <property type="term" value="C:nucleolus"/>
    <property type="evidence" value="ECO:0007669"/>
    <property type="project" value="TreeGrafter"/>
</dbReference>
<proteinExistence type="predicted"/>
<accession>L2GKH1</accession>
<dbReference type="VEuPathDB" id="MicrosporidiaDB:VICG_01591"/>
<dbReference type="SMART" id="SM00320">
    <property type="entry name" value="WD40"/>
    <property type="match status" value="4"/>
</dbReference>
<gene>
    <name evidence="2" type="ORF">VICG_01591</name>
</gene>
<dbReference type="STRING" id="993615.L2GKH1"/>
<dbReference type="Pfam" id="PF00400">
    <property type="entry name" value="WD40"/>
    <property type="match status" value="2"/>
</dbReference>
<name>L2GKH1_VITCO</name>
<dbReference type="GeneID" id="19882302"/>
<dbReference type="PANTHER" id="PTHR45903">
    <property type="entry name" value="GLUTAMATE-RICH WD REPEAT-CONTAINING PROTEIN 1"/>
    <property type="match status" value="1"/>
</dbReference>
<keyword evidence="3" id="KW-1185">Reference proteome</keyword>
<dbReference type="Proteomes" id="UP000011082">
    <property type="component" value="Unassembled WGS sequence"/>
</dbReference>
<dbReference type="EMBL" id="JH370145">
    <property type="protein sequence ID" value="ELA41351.1"/>
    <property type="molecule type" value="Genomic_DNA"/>
</dbReference>
<dbReference type="OrthoDB" id="2161379at2759"/>
<evidence type="ECO:0000313" key="2">
    <source>
        <dbReference type="EMBL" id="ELA41351.1"/>
    </source>
</evidence>
<dbReference type="InterPro" id="IPR015943">
    <property type="entry name" value="WD40/YVTN_repeat-like_dom_sf"/>
</dbReference>
<evidence type="ECO:0000313" key="3">
    <source>
        <dbReference type="Proteomes" id="UP000011082"/>
    </source>
</evidence>
<protein>
    <recommendedName>
        <fullName evidence="4">Anaphase-promoting complex subunit 4 WD40 domain-containing protein</fullName>
    </recommendedName>
</protein>
<dbReference type="InterPro" id="IPR036322">
    <property type="entry name" value="WD40_repeat_dom_sf"/>
</dbReference>